<dbReference type="InterPro" id="IPR011922">
    <property type="entry name" value="Cell_div_FtsL"/>
</dbReference>
<dbReference type="NCBIfam" id="TIGR02209">
    <property type="entry name" value="ftsL_broad"/>
    <property type="match status" value="1"/>
</dbReference>
<dbReference type="GO" id="GO:0005886">
    <property type="term" value="C:plasma membrane"/>
    <property type="evidence" value="ECO:0007669"/>
    <property type="project" value="UniProtKB-SubCell"/>
</dbReference>
<reference evidence="11 12" key="1">
    <citation type="submission" date="2018-05" db="EMBL/GenBank/DDBJ databases">
        <title>A metagenomic window into the 2 km-deep terrestrial subsurface aquifer revealed taxonomically and functionally diverse microbial community comprising novel uncultured bacterial lineages.</title>
        <authorList>
            <person name="Kadnikov V.V."/>
            <person name="Mardanov A.V."/>
            <person name="Beletsky A.V."/>
            <person name="Banks D."/>
            <person name="Pimenov N.V."/>
            <person name="Frank Y.A."/>
            <person name="Karnachuk O.V."/>
            <person name="Ravin N.V."/>
        </authorList>
    </citation>
    <scope>NUCLEOTIDE SEQUENCE [LARGE SCALE GENOMIC DNA]</scope>
    <source>
        <strain evidence="11">BY5</strain>
    </source>
</reference>
<organism evidence="11 12">
    <name type="scientific">Candidatus Ozemobacter sibiricus</name>
    <dbReference type="NCBI Taxonomy" id="2268124"/>
    <lineage>
        <taxon>Bacteria</taxon>
        <taxon>Candidatus Ozemobacteria</taxon>
        <taxon>Candidatus Ozemobacterales</taxon>
        <taxon>Candidatus Ozemobacteraceae</taxon>
        <taxon>Candidatus Ozemobacter</taxon>
    </lineage>
</organism>
<evidence type="ECO:0000313" key="12">
    <source>
        <dbReference type="Proteomes" id="UP000252355"/>
    </source>
</evidence>
<dbReference type="GO" id="GO:0051301">
    <property type="term" value="P:cell division"/>
    <property type="evidence" value="ECO:0007669"/>
    <property type="project" value="UniProtKB-KW"/>
</dbReference>
<name>A0A367ZT67_9BACT</name>
<gene>
    <name evidence="11" type="ORF">OZSIB_2197</name>
</gene>
<comment type="caution">
    <text evidence="11">The sequence shown here is derived from an EMBL/GenBank/DDBJ whole genome shotgun (WGS) entry which is preliminary data.</text>
</comment>
<keyword evidence="5 10" id="KW-1133">Transmembrane helix</keyword>
<evidence type="ECO:0000256" key="10">
    <source>
        <dbReference type="SAM" id="Phobius"/>
    </source>
</evidence>
<dbReference type="AlphaFoldDB" id="A0A367ZT67"/>
<sequence>MRRPRNLEFTGSREAAGLPPSRPDALDRTAPARRRLIRLYLTAILLLSMMLTVYIWQSTKMVEIKFRLKDLDRSTASLQTNNDVLRAEISKLQSLSRVEKVAREQLGMVVPTKMCYLPMPEHLLRK</sequence>
<evidence type="ECO:0000256" key="8">
    <source>
        <dbReference type="NCBIfam" id="TIGR02209"/>
    </source>
</evidence>
<evidence type="ECO:0000256" key="9">
    <source>
        <dbReference type="SAM" id="MobiDB-lite"/>
    </source>
</evidence>
<proteinExistence type="predicted"/>
<dbReference type="InterPro" id="IPR007060">
    <property type="entry name" value="FtsL/DivIC"/>
</dbReference>
<keyword evidence="2" id="KW-1003">Cell membrane</keyword>
<evidence type="ECO:0000313" key="11">
    <source>
        <dbReference type="EMBL" id="RCK81328.1"/>
    </source>
</evidence>
<feature type="transmembrane region" description="Helical" evidence="10">
    <location>
        <begin position="36"/>
        <end position="56"/>
    </location>
</feature>
<dbReference type="Proteomes" id="UP000252355">
    <property type="component" value="Unassembled WGS sequence"/>
</dbReference>
<keyword evidence="6 10" id="KW-0472">Membrane</keyword>
<keyword evidence="4 10" id="KW-0812">Transmembrane</keyword>
<dbReference type="EMBL" id="QOQW01000002">
    <property type="protein sequence ID" value="RCK81328.1"/>
    <property type="molecule type" value="Genomic_DNA"/>
</dbReference>
<dbReference type="Pfam" id="PF04977">
    <property type="entry name" value="DivIC"/>
    <property type="match status" value="1"/>
</dbReference>
<evidence type="ECO:0000256" key="2">
    <source>
        <dbReference type="ARBA" id="ARBA00022475"/>
    </source>
</evidence>
<comment type="subcellular location">
    <subcellularLocation>
        <location evidence="1">Cell membrane</location>
        <topology evidence="1">Single-pass type II membrane protein</topology>
    </subcellularLocation>
</comment>
<protein>
    <recommendedName>
        <fullName evidence="8">Cell division protein FtsL</fullName>
    </recommendedName>
</protein>
<evidence type="ECO:0000256" key="1">
    <source>
        <dbReference type="ARBA" id="ARBA00004401"/>
    </source>
</evidence>
<keyword evidence="7" id="KW-0131">Cell cycle</keyword>
<accession>A0A367ZT67</accession>
<keyword evidence="3" id="KW-0132">Cell division</keyword>
<evidence type="ECO:0000256" key="4">
    <source>
        <dbReference type="ARBA" id="ARBA00022692"/>
    </source>
</evidence>
<feature type="region of interest" description="Disordered" evidence="9">
    <location>
        <begin position="1"/>
        <end position="27"/>
    </location>
</feature>
<evidence type="ECO:0000256" key="7">
    <source>
        <dbReference type="ARBA" id="ARBA00023306"/>
    </source>
</evidence>
<evidence type="ECO:0000256" key="5">
    <source>
        <dbReference type="ARBA" id="ARBA00022989"/>
    </source>
</evidence>
<evidence type="ECO:0000256" key="3">
    <source>
        <dbReference type="ARBA" id="ARBA00022618"/>
    </source>
</evidence>
<evidence type="ECO:0000256" key="6">
    <source>
        <dbReference type="ARBA" id="ARBA00023136"/>
    </source>
</evidence>